<comment type="function">
    <text evidence="2">Antitoxin component of a type II toxin-antitoxin (TA) system.</text>
</comment>
<evidence type="ECO:0000313" key="3">
    <source>
        <dbReference type="EMBL" id="THG34326.1"/>
    </source>
</evidence>
<dbReference type="RefSeq" id="WP_136424124.1">
    <property type="nucleotide sequence ID" value="NZ_SSSN01000005.1"/>
</dbReference>
<dbReference type="NCBIfam" id="TIGR01552">
    <property type="entry name" value="phd_fam"/>
    <property type="match status" value="1"/>
</dbReference>
<dbReference type="Proteomes" id="UP000307380">
    <property type="component" value="Unassembled WGS sequence"/>
</dbReference>
<dbReference type="AlphaFoldDB" id="A0A4S4FXD2"/>
<name>A0A4S4FXD2_9MICO</name>
<comment type="caution">
    <text evidence="3">The sequence shown here is derived from an EMBL/GenBank/DDBJ whole genome shotgun (WGS) entry which is preliminary data.</text>
</comment>
<protein>
    <recommendedName>
        <fullName evidence="2">Antitoxin</fullName>
    </recommendedName>
</protein>
<gene>
    <name evidence="3" type="ORF">E6C70_08555</name>
</gene>
<dbReference type="InterPro" id="IPR006442">
    <property type="entry name" value="Antitoxin_Phd/YefM"/>
</dbReference>
<organism evidence="3 4">
    <name type="scientific">Orlajensenia flava</name>
    <dbReference type="NCBI Taxonomy" id="2565934"/>
    <lineage>
        <taxon>Bacteria</taxon>
        <taxon>Bacillati</taxon>
        <taxon>Actinomycetota</taxon>
        <taxon>Actinomycetes</taxon>
        <taxon>Micrococcales</taxon>
        <taxon>Microbacteriaceae</taxon>
        <taxon>Orlajensenia</taxon>
    </lineage>
</organism>
<dbReference type="OrthoDB" id="33091at2"/>
<sequence>MAESVNIYDAKTGFSRLVARAEAGETITISRNGRAVARLIPAVPDRRERMPGAWRDRVVIADDFDSFTADDEHDWYGA</sequence>
<comment type="similarity">
    <text evidence="1 2">Belongs to the phD/YefM antitoxin family.</text>
</comment>
<reference evidence="3 4" key="1">
    <citation type="submission" date="2019-04" db="EMBL/GenBank/DDBJ databases">
        <authorList>
            <person name="Jiang L."/>
        </authorList>
    </citation>
    <scope>NUCLEOTIDE SEQUENCE [LARGE SCALE GENOMIC DNA]</scope>
    <source>
        <strain evidence="3 4">YIM 131861</strain>
    </source>
</reference>
<dbReference type="EMBL" id="SSSN01000005">
    <property type="protein sequence ID" value="THG34326.1"/>
    <property type="molecule type" value="Genomic_DNA"/>
</dbReference>
<evidence type="ECO:0000313" key="4">
    <source>
        <dbReference type="Proteomes" id="UP000307380"/>
    </source>
</evidence>
<evidence type="ECO:0000256" key="1">
    <source>
        <dbReference type="ARBA" id="ARBA00009981"/>
    </source>
</evidence>
<dbReference type="InterPro" id="IPR036165">
    <property type="entry name" value="YefM-like_sf"/>
</dbReference>
<dbReference type="SUPFAM" id="SSF143120">
    <property type="entry name" value="YefM-like"/>
    <property type="match status" value="1"/>
</dbReference>
<accession>A0A4S4FXD2</accession>
<dbReference type="Gene3D" id="3.40.1620.10">
    <property type="entry name" value="YefM-like domain"/>
    <property type="match status" value="1"/>
</dbReference>
<proteinExistence type="inferred from homology"/>
<keyword evidence="4" id="KW-1185">Reference proteome</keyword>
<evidence type="ECO:0000256" key="2">
    <source>
        <dbReference type="RuleBase" id="RU362080"/>
    </source>
</evidence>
<dbReference type="Pfam" id="PF02604">
    <property type="entry name" value="PhdYeFM_antitox"/>
    <property type="match status" value="1"/>
</dbReference>